<evidence type="ECO:0000259" key="6">
    <source>
        <dbReference type="SMART" id="SM00475"/>
    </source>
</evidence>
<comment type="caution">
    <text evidence="7">The sequence shown here is derived from an EMBL/GenBank/DDBJ whole genome shotgun (WGS) entry which is preliminary data.</text>
</comment>
<dbReference type="PANTHER" id="PTHR42646:SF2">
    <property type="entry name" value="5'-3' EXONUCLEASE FAMILY PROTEIN"/>
    <property type="match status" value="1"/>
</dbReference>
<evidence type="ECO:0000313" key="7">
    <source>
        <dbReference type="EMBL" id="TDQ42616.1"/>
    </source>
</evidence>
<dbReference type="InterPro" id="IPR020045">
    <property type="entry name" value="DNA_polI_H3TH"/>
</dbReference>
<dbReference type="EMBL" id="SNYJ01000001">
    <property type="protein sequence ID" value="TDQ42616.1"/>
    <property type="molecule type" value="Genomic_DNA"/>
</dbReference>
<dbReference type="CDD" id="cd09859">
    <property type="entry name" value="PIN_53EXO"/>
    <property type="match status" value="1"/>
</dbReference>
<dbReference type="Proteomes" id="UP000295632">
    <property type="component" value="Unassembled WGS sequence"/>
</dbReference>
<dbReference type="InterPro" id="IPR002421">
    <property type="entry name" value="5-3_exonuclease"/>
</dbReference>
<evidence type="ECO:0000256" key="1">
    <source>
        <dbReference type="ARBA" id="ARBA00022722"/>
    </source>
</evidence>
<dbReference type="GO" id="GO:0003677">
    <property type="term" value="F:DNA binding"/>
    <property type="evidence" value="ECO:0007669"/>
    <property type="project" value="UniProtKB-KW"/>
</dbReference>
<organism evidence="7 8">
    <name type="scientific">Aureibacillus halotolerans</name>
    <dbReference type="NCBI Taxonomy" id="1508390"/>
    <lineage>
        <taxon>Bacteria</taxon>
        <taxon>Bacillati</taxon>
        <taxon>Bacillota</taxon>
        <taxon>Bacilli</taxon>
        <taxon>Bacillales</taxon>
        <taxon>Bacillaceae</taxon>
        <taxon>Aureibacillus</taxon>
    </lineage>
</organism>
<dbReference type="PANTHER" id="PTHR42646">
    <property type="entry name" value="FLAP ENDONUCLEASE XNI"/>
    <property type="match status" value="1"/>
</dbReference>
<dbReference type="SMART" id="SM00279">
    <property type="entry name" value="HhH2"/>
    <property type="match status" value="1"/>
</dbReference>
<dbReference type="GO" id="GO:0008409">
    <property type="term" value="F:5'-3' exonuclease activity"/>
    <property type="evidence" value="ECO:0007669"/>
    <property type="project" value="InterPro"/>
</dbReference>
<keyword evidence="8" id="KW-1185">Reference proteome</keyword>
<keyword evidence="1" id="KW-0540">Nuclease</keyword>
<feature type="domain" description="5'-3' exonuclease" evidence="6">
    <location>
        <begin position="1"/>
        <end position="273"/>
    </location>
</feature>
<dbReference type="Gene3D" id="3.40.50.1010">
    <property type="entry name" value="5'-nuclease"/>
    <property type="match status" value="1"/>
</dbReference>
<dbReference type="OrthoDB" id="9806424at2"/>
<dbReference type="Pfam" id="PF02739">
    <property type="entry name" value="5_3_exonuc_N"/>
    <property type="match status" value="1"/>
</dbReference>
<sequence>MKDTLLLIDGFNLLSRGYFATAYGKPEDELPRNEQGLLINGVRVFIQKLMRLIADYECTHVVVTWDVKREETTRRQEHAFYKASREELPSPLLEQFETTQAVLTALGIEQLTHPPFEADDIIGTLSYRWTEDARGMCFVYSNDKDLYQLLNETSAQILAQKKQELVYRVEHFVEEFGVTPERWVDIKALLGDKSDNLPGCHGIGPKSALPLIQRYGSVEELYAQIDELDDTLKKHQKKLIAGYEDVLVTKSLAQIQCRIPTLQEVDMDSFLIDLPEELFYEMTAAYGIKAVYPDTLRPRLV</sequence>
<evidence type="ECO:0000313" key="8">
    <source>
        <dbReference type="Proteomes" id="UP000295632"/>
    </source>
</evidence>
<protein>
    <recommendedName>
        <fullName evidence="5">5'-3' exonuclease</fullName>
    </recommendedName>
</protein>
<evidence type="ECO:0000256" key="5">
    <source>
        <dbReference type="ARBA" id="ARBA00050026"/>
    </source>
</evidence>
<dbReference type="InterPro" id="IPR029060">
    <property type="entry name" value="PIN-like_dom_sf"/>
</dbReference>
<dbReference type="FunFam" id="1.10.150.20:FF:000003">
    <property type="entry name" value="DNA polymerase I"/>
    <property type="match status" value="1"/>
</dbReference>
<gene>
    <name evidence="7" type="ORF">EV213_10144</name>
</gene>
<reference evidence="7 8" key="1">
    <citation type="submission" date="2019-03" db="EMBL/GenBank/DDBJ databases">
        <title>Genomic Encyclopedia of Type Strains, Phase IV (KMG-IV): sequencing the most valuable type-strain genomes for metagenomic binning, comparative biology and taxonomic classification.</title>
        <authorList>
            <person name="Goeker M."/>
        </authorList>
    </citation>
    <scope>NUCLEOTIDE SEQUENCE [LARGE SCALE GENOMIC DNA]</scope>
    <source>
        <strain evidence="7 8">DSM 28697</strain>
    </source>
</reference>
<dbReference type="GO" id="GO:0017108">
    <property type="term" value="F:5'-flap endonuclease activity"/>
    <property type="evidence" value="ECO:0007669"/>
    <property type="project" value="InterPro"/>
</dbReference>
<evidence type="ECO:0000256" key="3">
    <source>
        <dbReference type="ARBA" id="ARBA00023125"/>
    </source>
</evidence>
<dbReference type="InterPro" id="IPR036279">
    <property type="entry name" value="5-3_exonuclease_C_sf"/>
</dbReference>
<accession>A0A4R6U9V6</accession>
<dbReference type="Gene3D" id="1.10.150.20">
    <property type="entry name" value="5' to 3' exonuclease, C-terminal subdomain"/>
    <property type="match status" value="1"/>
</dbReference>
<dbReference type="InterPro" id="IPR038969">
    <property type="entry name" value="FEN"/>
</dbReference>
<evidence type="ECO:0000256" key="2">
    <source>
        <dbReference type="ARBA" id="ARBA00022801"/>
    </source>
</evidence>
<dbReference type="InterPro" id="IPR020046">
    <property type="entry name" value="5-3_exonucl_a-hlix_arch_N"/>
</dbReference>
<comment type="function">
    <text evidence="4">5'-3' exonuclease acting preferentially on double-stranded DNA.</text>
</comment>
<keyword evidence="2" id="KW-0378">Hydrolase</keyword>
<dbReference type="SUPFAM" id="SSF47807">
    <property type="entry name" value="5' to 3' exonuclease, C-terminal subdomain"/>
    <property type="match status" value="1"/>
</dbReference>
<keyword evidence="3" id="KW-0238">DNA-binding</keyword>
<keyword evidence="7" id="KW-0269">Exonuclease</keyword>
<dbReference type="GO" id="GO:0033567">
    <property type="term" value="P:DNA replication, Okazaki fragment processing"/>
    <property type="evidence" value="ECO:0007669"/>
    <property type="project" value="InterPro"/>
</dbReference>
<evidence type="ECO:0000256" key="4">
    <source>
        <dbReference type="ARBA" id="ARBA00049957"/>
    </source>
</evidence>
<proteinExistence type="predicted"/>
<name>A0A4R6U9V6_9BACI</name>
<dbReference type="AlphaFoldDB" id="A0A4R6U9V6"/>
<dbReference type="SUPFAM" id="SSF88723">
    <property type="entry name" value="PIN domain-like"/>
    <property type="match status" value="1"/>
</dbReference>
<dbReference type="SMART" id="SM00475">
    <property type="entry name" value="53EXOc"/>
    <property type="match status" value="1"/>
</dbReference>
<dbReference type="RefSeq" id="WP_133578461.1">
    <property type="nucleotide sequence ID" value="NZ_SNYJ01000001.1"/>
</dbReference>
<dbReference type="Pfam" id="PF01367">
    <property type="entry name" value="5_3_exonuc"/>
    <property type="match status" value="1"/>
</dbReference>
<dbReference type="CDD" id="cd09898">
    <property type="entry name" value="H3TH_53EXO"/>
    <property type="match status" value="1"/>
</dbReference>
<dbReference type="InterPro" id="IPR008918">
    <property type="entry name" value="HhH2"/>
</dbReference>